<dbReference type="EMBL" id="AP018712">
    <property type="protein sequence ID" value="BBE30834.1"/>
    <property type="molecule type" value="Genomic_DNA"/>
</dbReference>
<dbReference type="KEGG" id="ocy:OSSY52_09750"/>
<organism evidence="1 2">
    <name type="scientific">Tepiditoga spiralis</name>
    <dbReference type="NCBI Taxonomy" id="2108365"/>
    <lineage>
        <taxon>Bacteria</taxon>
        <taxon>Thermotogati</taxon>
        <taxon>Thermotogota</taxon>
        <taxon>Thermotogae</taxon>
        <taxon>Petrotogales</taxon>
        <taxon>Petrotogaceae</taxon>
        <taxon>Tepiditoga</taxon>
    </lineage>
</organism>
<dbReference type="AlphaFoldDB" id="A0A7G1G6R1"/>
<keyword evidence="2" id="KW-1185">Reference proteome</keyword>
<dbReference type="Proteomes" id="UP000516361">
    <property type="component" value="Chromosome"/>
</dbReference>
<proteinExistence type="predicted"/>
<reference evidence="1 2" key="1">
    <citation type="submission" date="2018-06" db="EMBL/GenBank/DDBJ databases">
        <title>Genome sequencing of Oceanotoga sp. sy52.</title>
        <authorList>
            <person name="Mori K."/>
        </authorList>
    </citation>
    <scope>NUCLEOTIDE SEQUENCE [LARGE SCALE GENOMIC DNA]</scope>
    <source>
        <strain evidence="2">sy52</strain>
    </source>
</reference>
<evidence type="ECO:0000313" key="1">
    <source>
        <dbReference type="EMBL" id="BBE30834.1"/>
    </source>
</evidence>
<evidence type="ECO:0000313" key="2">
    <source>
        <dbReference type="Proteomes" id="UP000516361"/>
    </source>
</evidence>
<gene>
    <name evidence="1" type="ORF">OSSY52_09750</name>
</gene>
<dbReference type="RefSeq" id="WP_190615901.1">
    <property type="nucleotide sequence ID" value="NZ_AP018712.1"/>
</dbReference>
<name>A0A7G1G6R1_9BACT</name>
<dbReference type="InParanoid" id="A0A7G1G6R1"/>
<accession>A0A7G1G6R1</accession>
<sequence>MKSKIILFTIAIVAILLAIGTEIRMLNFKRSMEKQMNRLSEITNSKLSDVNKELNDLKVYFEPNGIVEKYIISNNFLKKNMDDLDKILTDFQSNSRTGYLQIYIIGSENVWCAFKNPEGKYIFQGNLNPGLNPEKFYFFKSPSINTKYTYTIDYCSSFKTGNMDKVYFLIQEPGQSRIKKHPEEKIENITKALNLYIPTITGK</sequence>
<protein>
    <submittedName>
        <fullName evidence="1">Uncharacterized protein</fullName>
    </submittedName>
</protein>